<gene>
    <name evidence="2" type="ORF">PoB_000758800</name>
</gene>
<dbReference type="PANTHER" id="PTHR31441:SF2">
    <property type="entry name" value="FOLLICULIN"/>
    <property type="match status" value="1"/>
</dbReference>
<comment type="caution">
    <text evidence="2">The sequence shown here is derived from an EMBL/GenBank/DDBJ whole genome shotgun (WGS) entry which is preliminary data.</text>
</comment>
<proteinExistence type="predicted"/>
<reference evidence="2 3" key="1">
    <citation type="journal article" date="2021" name="Elife">
        <title>Chloroplast acquisition without the gene transfer in kleptoplastic sea slugs, Plakobranchus ocellatus.</title>
        <authorList>
            <person name="Maeda T."/>
            <person name="Takahashi S."/>
            <person name="Yoshida T."/>
            <person name="Shimamura S."/>
            <person name="Takaki Y."/>
            <person name="Nagai Y."/>
            <person name="Toyoda A."/>
            <person name="Suzuki Y."/>
            <person name="Arimoto A."/>
            <person name="Ishii H."/>
            <person name="Satoh N."/>
            <person name="Nishiyama T."/>
            <person name="Hasebe M."/>
            <person name="Maruyama T."/>
            <person name="Minagawa J."/>
            <person name="Obokata J."/>
            <person name="Shigenobu S."/>
        </authorList>
    </citation>
    <scope>NUCLEOTIDE SEQUENCE [LARGE SCALE GENOMIC DNA]</scope>
</reference>
<dbReference type="Proteomes" id="UP000735302">
    <property type="component" value="Unassembled WGS sequence"/>
</dbReference>
<sequence>MAIQNNNLSLEVVEAAFTCLREEWMNKVKVLFKFTKAGGNRSEEETKKLLQIVGARDEDKQLLKFWMTGLSVQYRAHILASSAPGNSQR</sequence>
<dbReference type="PROSITE" id="PS51834">
    <property type="entry name" value="DENN_FLCN_SMCR8"/>
    <property type="match status" value="1"/>
</dbReference>
<dbReference type="Pfam" id="PF16692">
    <property type="entry name" value="Folliculin_C"/>
    <property type="match status" value="1"/>
</dbReference>
<dbReference type="EMBL" id="BLXT01000876">
    <property type="protein sequence ID" value="GFN81082.1"/>
    <property type="molecule type" value="Genomic_DNA"/>
</dbReference>
<keyword evidence="3" id="KW-1185">Reference proteome</keyword>
<accession>A0AAV3YG15</accession>
<organism evidence="2 3">
    <name type="scientific">Plakobranchus ocellatus</name>
    <dbReference type="NCBI Taxonomy" id="259542"/>
    <lineage>
        <taxon>Eukaryota</taxon>
        <taxon>Metazoa</taxon>
        <taxon>Spiralia</taxon>
        <taxon>Lophotrochozoa</taxon>
        <taxon>Mollusca</taxon>
        <taxon>Gastropoda</taxon>
        <taxon>Heterobranchia</taxon>
        <taxon>Euthyneura</taxon>
        <taxon>Panpulmonata</taxon>
        <taxon>Sacoglossa</taxon>
        <taxon>Placobranchoidea</taxon>
        <taxon>Plakobranchidae</taxon>
        <taxon>Plakobranchus</taxon>
    </lineage>
</organism>
<evidence type="ECO:0000313" key="2">
    <source>
        <dbReference type="EMBL" id="GFN81082.1"/>
    </source>
</evidence>
<dbReference type="InterPro" id="IPR021713">
    <property type="entry name" value="Folliculin"/>
</dbReference>
<dbReference type="GO" id="GO:0005829">
    <property type="term" value="C:cytosol"/>
    <property type="evidence" value="ECO:0007669"/>
    <property type="project" value="TreeGrafter"/>
</dbReference>
<dbReference type="PANTHER" id="PTHR31441">
    <property type="entry name" value="FOLLICULIN FAMILY MEMBER"/>
    <property type="match status" value="1"/>
</dbReference>
<dbReference type="Gene3D" id="1.10.10.1730">
    <property type="entry name" value="Folliculin"/>
    <property type="match status" value="1"/>
</dbReference>
<name>A0AAV3YG15_9GAST</name>
<dbReference type="InterPro" id="IPR044886">
    <property type="entry name" value="FLCN_DENN_C_sf"/>
</dbReference>
<feature type="domain" description="UDENN FLCN/SMCR8-type" evidence="1">
    <location>
        <begin position="1"/>
        <end position="71"/>
    </location>
</feature>
<evidence type="ECO:0000259" key="1">
    <source>
        <dbReference type="PROSITE" id="PS51834"/>
    </source>
</evidence>
<dbReference type="GO" id="GO:0005096">
    <property type="term" value="F:GTPase activator activity"/>
    <property type="evidence" value="ECO:0007669"/>
    <property type="project" value="TreeGrafter"/>
</dbReference>
<dbReference type="GO" id="GO:0000122">
    <property type="term" value="P:negative regulation of transcription by RNA polymerase II"/>
    <property type="evidence" value="ECO:0007669"/>
    <property type="project" value="TreeGrafter"/>
</dbReference>
<dbReference type="AlphaFoldDB" id="A0AAV3YG15"/>
<evidence type="ECO:0000313" key="3">
    <source>
        <dbReference type="Proteomes" id="UP000735302"/>
    </source>
</evidence>
<dbReference type="GO" id="GO:1904263">
    <property type="term" value="P:positive regulation of TORC1 signaling"/>
    <property type="evidence" value="ECO:0007669"/>
    <property type="project" value="TreeGrafter"/>
</dbReference>
<dbReference type="InterPro" id="IPR032035">
    <property type="entry name" value="Folliculin_DENN"/>
</dbReference>
<dbReference type="InterPro" id="IPR037521">
    <property type="entry name" value="FLCN/SMCR8_DENN"/>
</dbReference>
<protein>
    <submittedName>
        <fullName evidence="2">Folliculin-like</fullName>
    </submittedName>
</protein>